<reference evidence="2" key="1">
    <citation type="journal article" date="2022" name="bioRxiv">
        <title>Sequencing and chromosome-scale assembly of the giantPleurodeles waltlgenome.</title>
        <authorList>
            <person name="Brown T."/>
            <person name="Elewa A."/>
            <person name="Iarovenko S."/>
            <person name="Subramanian E."/>
            <person name="Araus A.J."/>
            <person name="Petzold A."/>
            <person name="Susuki M."/>
            <person name="Suzuki K.-i.T."/>
            <person name="Hayashi T."/>
            <person name="Toyoda A."/>
            <person name="Oliveira C."/>
            <person name="Osipova E."/>
            <person name="Leigh N.D."/>
            <person name="Simon A."/>
            <person name="Yun M.H."/>
        </authorList>
    </citation>
    <scope>NUCLEOTIDE SEQUENCE</scope>
    <source>
        <strain evidence="2">20211129_DDA</strain>
        <tissue evidence="2">Liver</tissue>
    </source>
</reference>
<evidence type="ECO:0000256" key="1">
    <source>
        <dbReference type="SAM" id="MobiDB-lite"/>
    </source>
</evidence>
<gene>
    <name evidence="2" type="ORF">NDU88_005806</name>
</gene>
<comment type="caution">
    <text evidence="2">The sequence shown here is derived from an EMBL/GenBank/DDBJ whole genome shotgun (WGS) entry which is preliminary data.</text>
</comment>
<evidence type="ECO:0000313" key="3">
    <source>
        <dbReference type="Proteomes" id="UP001066276"/>
    </source>
</evidence>
<dbReference type="EMBL" id="JANPWB010000014">
    <property type="protein sequence ID" value="KAJ1100725.1"/>
    <property type="molecule type" value="Genomic_DNA"/>
</dbReference>
<name>A0AAV7MAG5_PLEWA</name>
<organism evidence="2 3">
    <name type="scientific">Pleurodeles waltl</name>
    <name type="common">Iberian ribbed newt</name>
    <dbReference type="NCBI Taxonomy" id="8319"/>
    <lineage>
        <taxon>Eukaryota</taxon>
        <taxon>Metazoa</taxon>
        <taxon>Chordata</taxon>
        <taxon>Craniata</taxon>
        <taxon>Vertebrata</taxon>
        <taxon>Euteleostomi</taxon>
        <taxon>Amphibia</taxon>
        <taxon>Batrachia</taxon>
        <taxon>Caudata</taxon>
        <taxon>Salamandroidea</taxon>
        <taxon>Salamandridae</taxon>
        <taxon>Pleurodelinae</taxon>
        <taxon>Pleurodeles</taxon>
    </lineage>
</organism>
<dbReference type="AlphaFoldDB" id="A0AAV7MAG5"/>
<keyword evidence="3" id="KW-1185">Reference proteome</keyword>
<feature type="region of interest" description="Disordered" evidence="1">
    <location>
        <begin position="1"/>
        <end position="88"/>
    </location>
</feature>
<proteinExistence type="predicted"/>
<dbReference type="Proteomes" id="UP001066276">
    <property type="component" value="Chromosome 10"/>
</dbReference>
<feature type="compositionally biased region" description="Basic and acidic residues" evidence="1">
    <location>
        <begin position="12"/>
        <end position="25"/>
    </location>
</feature>
<evidence type="ECO:0000313" key="2">
    <source>
        <dbReference type="EMBL" id="KAJ1100725.1"/>
    </source>
</evidence>
<protein>
    <submittedName>
        <fullName evidence="2">Uncharacterized protein</fullName>
    </submittedName>
</protein>
<sequence length="140" mass="16275">MTRSQRWALRRHMWEENGERQRGAETEAELGSSTSGSESAPSDTEISSTSKEDWPRTATTTKRLLRPKTSPETIREVSELEDQEQQDQIDVHNLDLELTNTKRLKRERKVNQKYSFPDWTYVAKIKFDSDDCLTDSDEPP</sequence>
<accession>A0AAV7MAG5</accession>
<feature type="compositionally biased region" description="Low complexity" evidence="1">
    <location>
        <begin position="29"/>
        <end position="42"/>
    </location>
</feature>